<evidence type="ECO:0000256" key="6">
    <source>
        <dbReference type="ARBA" id="ARBA00023212"/>
    </source>
</evidence>
<keyword evidence="10" id="KW-1185">Reference proteome</keyword>
<comment type="similarity">
    <text evidence="2 8">Belongs to the actin family.</text>
</comment>
<dbReference type="PANTHER" id="PTHR11937">
    <property type="entry name" value="ACTIN"/>
    <property type="match status" value="1"/>
</dbReference>
<evidence type="ECO:0000256" key="1">
    <source>
        <dbReference type="ARBA" id="ARBA00004245"/>
    </source>
</evidence>
<evidence type="ECO:0000256" key="8">
    <source>
        <dbReference type="RuleBase" id="RU000487"/>
    </source>
</evidence>
<name>A0A024G0L3_9STRA</name>
<proteinExistence type="inferred from homology"/>
<keyword evidence="5" id="KW-0067">ATP-binding</keyword>
<dbReference type="Proteomes" id="UP000053237">
    <property type="component" value="Unassembled WGS sequence"/>
</dbReference>
<evidence type="ECO:0000256" key="5">
    <source>
        <dbReference type="ARBA" id="ARBA00022840"/>
    </source>
</evidence>
<dbReference type="SMART" id="SM00268">
    <property type="entry name" value="ACTIN"/>
    <property type="match status" value="1"/>
</dbReference>
<evidence type="ECO:0000313" key="10">
    <source>
        <dbReference type="Proteomes" id="UP000053237"/>
    </source>
</evidence>
<comment type="caution">
    <text evidence="9">The sequence shown here is derived from an EMBL/GenBank/DDBJ whole genome shotgun (WGS) entry which is preliminary data.</text>
</comment>
<dbReference type="InParanoid" id="A0A024G0L3"/>
<evidence type="ECO:0000256" key="7">
    <source>
        <dbReference type="ARBA" id="ARBA00049360"/>
    </source>
</evidence>
<dbReference type="STRING" id="65357.A0A024G0L3"/>
<keyword evidence="4" id="KW-0378">Hydrolase</keyword>
<accession>A0A024G0L3</accession>
<dbReference type="FunFam" id="3.30.420.40:FF:000058">
    <property type="entry name" value="Putative actin-related protein 5"/>
    <property type="match status" value="1"/>
</dbReference>
<evidence type="ECO:0000256" key="3">
    <source>
        <dbReference type="ARBA" id="ARBA00022741"/>
    </source>
</evidence>
<dbReference type="InterPro" id="IPR004000">
    <property type="entry name" value="Actin"/>
</dbReference>
<evidence type="ECO:0000256" key="4">
    <source>
        <dbReference type="ARBA" id="ARBA00022801"/>
    </source>
</evidence>
<dbReference type="Gene3D" id="3.90.640.10">
    <property type="entry name" value="Actin, Chain A, domain 4"/>
    <property type="match status" value="1"/>
</dbReference>
<dbReference type="GO" id="GO:0005856">
    <property type="term" value="C:cytoskeleton"/>
    <property type="evidence" value="ECO:0007669"/>
    <property type="project" value="UniProtKB-SubCell"/>
</dbReference>
<evidence type="ECO:0000313" key="9">
    <source>
        <dbReference type="EMBL" id="CCI40199.1"/>
    </source>
</evidence>
<dbReference type="OrthoDB" id="186060at2759"/>
<organism evidence="9 10">
    <name type="scientific">Albugo candida</name>
    <dbReference type="NCBI Taxonomy" id="65357"/>
    <lineage>
        <taxon>Eukaryota</taxon>
        <taxon>Sar</taxon>
        <taxon>Stramenopiles</taxon>
        <taxon>Oomycota</taxon>
        <taxon>Peronosporomycetes</taxon>
        <taxon>Albuginales</taxon>
        <taxon>Albuginaceae</taxon>
        <taxon>Albugo</taxon>
    </lineage>
</organism>
<dbReference type="GO" id="GO:0016787">
    <property type="term" value="F:hydrolase activity"/>
    <property type="evidence" value="ECO:0007669"/>
    <property type="project" value="UniProtKB-KW"/>
</dbReference>
<dbReference type="Pfam" id="PF00022">
    <property type="entry name" value="Actin"/>
    <property type="match status" value="2"/>
</dbReference>
<dbReference type="GO" id="GO:0005524">
    <property type="term" value="F:ATP binding"/>
    <property type="evidence" value="ECO:0007669"/>
    <property type="project" value="UniProtKB-KW"/>
</dbReference>
<reference evidence="9 10" key="1">
    <citation type="submission" date="2012-05" db="EMBL/GenBank/DDBJ databases">
        <title>Recombination and specialization in a pathogen metapopulation.</title>
        <authorList>
            <person name="Gardiner A."/>
            <person name="Kemen E."/>
            <person name="Schultz-Larsen T."/>
            <person name="MacLean D."/>
            <person name="Van Oosterhout C."/>
            <person name="Jones J.D.G."/>
        </authorList>
    </citation>
    <scope>NUCLEOTIDE SEQUENCE [LARGE SCALE GENOMIC DNA]</scope>
    <source>
        <strain evidence="9 10">Ac Nc2</strain>
    </source>
</reference>
<dbReference type="FunFam" id="3.30.420.40:FF:000050">
    <property type="entry name" value="Actin, alpha skeletal muscle"/>
    <property type="match status" value="1"/>
</dbReference>
<keyword evidence="6" id="KW-0206">Cytoskeleton</keyword>
<gene>
    <name evidence="9" type="ORF">BN9_009830</name>
</gene>
<dbReference type="EMBL" id="CAIX01000006">
    <property type="protein sequence ID" value="CCI40199.1"/>
    <property type="molecule type" value="Genomic_DNA"/>
</dbReference>
<dbReference type="Gene3D" id="3.30.420.40">
    <property type="match status" value="2"/>
</dbReference>
<dbReference type="SUPFAM" id="SSF53067">
    <property type="entry name" value="Actin-like ATPase domain"/>
    <property type="match status" value="2"/>
</dbReference>
<evidence type="ECO:0008006" key="11">
    <source>
        <dbReference type="Google" id="ProtNLM"/>
    </source>
</evidence>
<comment type="catalytic activity">
    <reaction evidence="7">
        <text>ATP + H2O = ADP + phosphate + H(+)</text>
        <dbReference type="Rhea" id="RHEA:13065"/>
        <dbReference type="ChEBI" id="CHEBI:15377"/>
        <dbReference type="ChEBI" id="CHEBI:15378"/>
        <dbReference type="ChEBI" id="CHEBI:30616"/>
        <dbReference type="ChEBI" id="CHEBI:43474"/>
        <dbReference type="ChEBI" id="CHEBI:456216"/>
    </reaction>
</comment>
<keyword evidence="6" id="KW-0963">Cytoplasm</keyword>
<dbReference type="PRINTS" id="PR00190">
    <property type="entry name" value="ACTIN"/>
</dbReference>
<dbReference type="InterPro" id="IPR043129">
    <property type="entry name" value="ATPase_NBD"/>
</dbReference>
<evidence type="ECO:0000256" key="2">
    <source>
        <dbReference type="ARBA" id="ARBA00006752"/>
    </source>
</evidence>
<dbReference type="AlphaFoldDB" id="A0A024G0L3"/>
<keyword evidence="3" id="KW-0547">Nucleotide-binding</keyword>
<sequence length="385" mass="43065">MEAIVIDNGSGVMKAGFASEDLPQSLFPSCILSDNRTEVTTSPLKQHSKYSVIGSKCQQHREIVATNYPIERGIVKDWDALEKIWRHTFVQQLRVNPERSALPILSCLSPSDDFAKQQGRMAQILFETYRVSGFYTMNQCSLSLFASGRTRGIVLEIGHGSSHAVPIFEGYALPHASLHYDIGGIDISQRLKILLAQDGHSVDALHPQTLDSIKESSCFMQSKAQNGRDEITSSIPFELPDGTELLIDNETLCKPSRVLFEPKELQSECSLKCTKGIHQAVLDSIAMCDEDLRGNLRQAVLLAGGTTMIKGYSRIQEELQSNCNEKLSVVPDAQFRERGYNTHRKIAAWIGGSILASLSTFRDMHISKQEWEEHHEAILHRKCFF</sequence>
<comment type="subcellular location">
    <subcellularLocation>
        <location evidence="1">Cytoplasm</location>
        <location evidence="1">Cytoskeleton</location>
    </subcellularLocation>
</comment>
<protein>
    <recommendedName>
        <fullName evidence="11">Actin</fullName>
    </recommendedName>
</protein>